<keyword evidence="1" id="KW-0472">Membrane</keyword>
<keyword evidence="3" id="KW-1185">Reference proteome</keyword>
<feature type="transmembrane region" description="Helical" evidence="1">
    <location>
        <begin position="7"/>
        <end position="28"/>
    </location>
</feature>
<proteinExistence type="predicted"/>
<protein>
    <submittedName>
        <fullName evidence="2">Uncharacterized protein</fullName>
    </submittedName>
</protein>
<keyword evidence="1" id="KW-1133">Transmembrane helix</keyword>
<organism evidence="2 3">
    <name type="scientific">Reichenbachiella ulvae</name>
    <dbReference type="NCBI Taxonomy" id="2980104"/>
    <lineage>
        <taxon>Bacteria</taxon>
        <taxon>Pseudomonadati</taxon>
        <taxon>Bacteroidota</taxon>
        <taxon>Cytophagia</taxon>
        <taxon>Cytophagales</taxon>
        <taxon>Reichenbachiellaceae</taxon>
        <taxon>Reichenbachiella</taxon>
    </lineage>
</organism>
<sequence length="228" mass="26252">MSEQSEYIFNPVIALIAVGITLVVMYFVTHDTSDPADQLELKSDKVIIYSSPELKKEFLSEDTEQDYIIEEPNTEENPFLPLFSKEEPEEKPEDTQKSDSLFFAALMAQSPKYDHPVKHTIIRYYTKDKDKNRVFNLQNYGFYIHERPSPLQSTHTSNMIHVGDSVTNQDVLLVGYQLIKSGMDIKDISFSREHAGWKSNAIEIGTDTTIMDKKPMTLKDLKMDWGQM</sequence>
<dbReference type="RefSeq" id="WP_264139498.1">
    <property type="nucleotide sequence ID" value="NZ_JAOYOD010000001.1"/>
</dbReference>
<gene>
    <name evidence="2" type="ORF">N7U62_18155</name>
</gene>
<dbReference type="EMBL" id="JAOYOD010000001">
    <property type="protein sequence ID" value="MCV9388615.1"/>
    <property type="molecule type" value="Genomic_DNA"/>
</dbReference>
<dbReference type="Proteomes" id="UP001300692">
    <property type="component" value="Unassembled WGS sequence"/>
</dbReference>
<evidence type="ECO:0000313" key="3">
    <source>
        <dbReference type="Proteomes" id="UP001300692"/>
    </source>
</evidence>
<reference evidence="2 3" key="1">
    <citation type="submission" date="2022-10" db="EMBL/GenBank/DDBJ databases">
        <title>Comparative genomics and taxonomic characterization of three novel marine species of genus Reichenbachiella exhibiting antioxidant and polysaccharide degradation activities.</title>
        <authorList>
            <person name="Muhammad N."/>
            <person name="Lee Y.-J."/>
            <person name="Ko J."/>
            <person name="Kim S.-G."/>
        </authorList>
    </citation>
    <scope>NUCLEOTIDE SEQUENCE [LARGE SCALE GENOMIC DNA]</scope>
    <source>
        <strain evidence="2 3">ABR2-5</strain>
    </source>
</reference>
<accession>A0ABT3CY44</accession>
<comment type="caution">
    <text evidence="2">The sequence shown here is derived from an EMBL/GenBank/DDBJ whole genome shotgun (WGS) entry which is preliminary data.</text>
</comment>
<name>A0ABT3CY44_9BACT</name>
<evidence type="ECO:0000313" key="2">
    <source>
        <dbReference type="EMBL" id="MCV9388615.1"/>
    </source>
</evidence>
<keyword evidence="1" id="KW-0812">Transmembrane</keyword>
<evidence type="ECO:0000256" key="1">
    <source>
        <dbReference type="SAM" id="Phobius"/>
    </source>
</evidence>